<evidence type="ECO:0000313" key="6">
    <source>
        <dbReference type="EMBL" id="KJK50614.1"/>
    </source>
</evidence>
<evidence type="ECO:0000256" key="1">
    <source>
        <dbReference type="ARBA" id="ARBA00009437"/>
    </source>
</evidence>
<evidence type="ECO:0000256" key="3">
    <source>
        <dbReference type="ARBA" id="ARBA00023125"/>
    </source>
</evidence>
<feature type="domain" description="HTH lysR-type" evidence="5">
    <location>
        <begin position="8"/>
        <end position="65"/>
    </location>
</feature>
<keyword evidence="2" id="KW-0805">Transcription regulation</keyword>
<keyword evidence="4" id="KW-0804">Transcription</keyword>
<evidence type="ECO:0000259" key="5">
    <source>
        <dbReference type="PROSITE" id="PS50931"/>
    </source>
</evidence>
<keyword evidence="3" id="KW-0238">DNA-binding</keyword>
<dbReference type="InterPro" id="IPR036388">
    <property type="entry name" value="WH-like_DNA-bd_sf"/>
</dbReference>
<dbReference type="InterPro" id="IPR005119">
    <property type="entry name" value="LysR_subst-bd"/>
</dbReference>
<dbReference type="Pfam" id="PF03466">
    <property type="entry name" value="LysR_substrate"/>
    <property type="match status" value="1"/>
</dbReference>
<proteinExistence type="inferred from homology"/>
<dbReference type="OrthoDB" id="9808620at2"/>
<organism evidence="6 7">
    <name type="scientific">Lentzea aerocolonigenes</name>
    <name type="common">Lechevalieria aerocolonigenes</name>
    <name type="synonym">Saccharothrix aerocolonigenes</name>
    <dbReference type="NCBI Taxonomy" id="68170"/>
    <lineage>
        <taxon>Bacteria</taxon>
        <taxon>Bacillati</taxon>
        <taxon>Actinomycetota</taxon>
        <taxon>Actinomycetes</taxon>
        <taxon>Pseudonocardiales</taxon>
        <taxon>Pseudonocardiaceae</taxon>
        <taxon>Lentzea</taxon>
    </lineage>
</organism>
<name>A0A0F0H4G8_LENAE</name>
<gene>
    <name evidence="6" type="ORF">UK23_10225</name>
</gene>
<keyword evidence="7" id="KW-1185">Reference proteome</keyword>
<dbReference type="Gene3D" id="1.10.10.10">
    <property type="entry name" value="Winged helix-like DNA-binding domain superfamily/Winged helix DNA-binding domain"/>
    <property type="match status" value="1"/>
</dbReference>
<evidence type="ECO:0000256" key="2">
    <source>
        <dbReference type="ARBA" id="ARBA00023015"/>
    </source>
</evidence>
<dbReference type="Gene3D" id="3.40.190.10">
    <property type="entry name" value="Periplasmic binding protein-like II"/>
    <property type="match status" value="2"/>
</dbReference>
<dbReference type="Proteomes" id="UP000033393">
    <property type="component" value="Unassembled WGS sequence"/>
</dbReference>
<dbReference type="PANTHER" id="PTHR30126:SF39">
    <property type="entry name" value="HTH-TYPE TRANSCRIPTIONAL REGULATOR CYSL"/>
    <property type="match status" value="1"/>
</dbReference>
<dbReference type="GO" id="GO:0003700">
    <property type="term" value="F:DNA-binding transcription factor activity"/>
    <property type="evidence" value="ECO:0007669"/>
    <property type="project" value="InterPro"/>
</dbReference>
<dbReference type="EMBL" id="JYJG01000055">
    <property type="protein sequence ID" value="KJK50614.1"/>
    <property type="molecule type" value="Genomic_DNA"/>
</dbReference>
<dbReference type="SUPFAM" id="SSF46785">
    <property type="entry name" value="Winged helix' DNA-binding domain"/>
    <property type="match status" value="1"/>
</dbReference>
<dbReference type="STRING" id="68170.GCA_000974445_05334"/>
<evidence type="ECO:0000313" key="7">
    <source>
        <dbReference type="Proteomes" id="UP000033393"/>
    </source>
</evidence>
<sequence length="309" mass="32522">MPLPSRVTDLTSFDLLLSVAELGSIGRAATAHGMSQPSASERLRTLEARVGVPLLERTPRGARLTTAGQLVAGWAGPVLARAGDLDAGITSLKADRHSHLRIAASLTVAEYLLPAWLIALRTVSPDTATVLTAGNSVHVAEQVLAERADLGFIESTDVPSGLATRTVAKDELVLVVAPSHPWAKRRKVTAAKAAATPLVSRESGSGTRQAWEHALKAKGIDKNAEPLLEMSSTTAIKAAAIGGIGPAVLSVHAVEADLATRVLIRVEVSDVDLHRTLRAVWPAGRTPRGPASDLLTIATRSLTHRADRR</sequence>
<dbReference type="PATRIC" id="fig|68170.10.peg.433"/>
<dbReference type="eggNOG" id="COG0583">
    <property type="taxonomic scope" value="Bacteria"/>
</dbReference>
<dbReference type="PANTHER" id="PTHR30126">
    <property type="entry name" value="HTH-TYPE TRANSCRIPTIONAL REGULATOR"/>
    <property type="match status" value="1"/>
</dbReference>
<dbReference type="GO" id="GO:0000976">
    <property type="term" value="F:transcription cis-regulatory region binding"/>
    <property type="evidence" value="ECO:0007669"/>
    <property type="project" value="TreeGrafter"/>
</dbReference>
<evidence type="ECO:0000256" key="4">
    <source>
        <dbReference type="ARBA" id="ARBA00023163"/>
    </source>
</evidence>
<dbReference type="RefSeq" id="WP_045311168.1">
    <property type="nucleotide sequence ID" value="NZ_JYJG01000055.1"/>
</dbReference>
<dbReference type="SUPFAM" id="SSF53850">
    <property type="entry name" value="Periplasmic binding protein-like II"/>
    <property type="match status" value="1"/>
</dbReference>
<dbReference type="AlphaFoldDB" id="A0A0F0H4G8"/>
<protein>
    <submittedName>
        <fullName evidence="6">LysR family transcriptional regulator</fullName>
    </submittedName>
</protein>
<accession>A0A0F0H4G8</accession>
<dbReference type="Pfam" id="PF00126">
    <property type="entry name" value="HTH_1"/>
    <property type="match status" value="1"/>
</dbReference>
<dbReference type="InterPro" id="IPR000847">
    <property type="entry name" value="LysR_HTH_N"/>
</dbReference>
<comment type="similarity">
    <text evidence="1">Belongs to the LysR transcriptional regulatory family.</text>
</comment>
<dbReference type="PROSITE" id="PS50931">
    <property type="entry name" value="HTH_LYSR"/>
    <property type="match status" value="1"/>
</dbReference>
<reference evidence="6 7" key="1">
    <citation type="submission" date="2015-02" db="EMBL/GenBank/DDBJ databases">
        <authorList>
            <person name="Ju K.-S."/>
            <person name="Doroghazi J.R."/>
            <person name="Metcalf W."/>
        </authorList>
    </citation>
    <scope>NUCLEOTIDE SEQUENCE [LARGE SCALE GENOMIC DNA]</scope>
    <source>
        <strain evidence="6 7">NRRL B-16140</strain>
    </source>
</reference>
<comment type="caution">
    <text evidence="6">The sequence shown here is derived from an EMBL/GenBank/DDBJ whole genome shotgun (WGS) entry which is preliminary data.</text>
</comment>
<dbReference type="InterPro" id="IPR036390">
    <property type="entry name" value="WH_DNA-bd_sf"/>
</dbReference>